<dbReference type="Pfam" id="PF00176">
    <property type="entry name" value="SNF2-rel_dom"/>
    <property type="match status" value="1"/>
</dbReference>
<dbReference type="PROSITE" id="PS51194">
    <property type="entry name" value="HELICASE_CTER"/>
    <property type="match status" value="1"/>
</dbReference>
<comment type="caution">
    <text evidence="4">The sequence shown here is derived from an EMBL/GenBank/DDBJ whole genome shotgun (WGS) entry which is preliminary data.</text>
</comment>
<dbReference type="SMART" id="SM00487">
    <property type="entry name" value="DEXDc"/>
    <property type="match status" value="1"/>
</dbReference>
<dbReference type="Pfam" id="PF00271">
    <property type="entry name" value="Helicase_C"/>
    <property type="match status" value="1"/>
</dbReference>
<dbReference type="SMART" id="SM00490">
    <property type="entry name" value="HELICc"/>
    <property type="match status" value="1"/>
</dbReference>
<organism evidence="4 5">
    <name type="scientific">Fontibacter flavus</name>
    <dbReference type="NCBI Taxonomy" id="654838"/>
    <lineage>
        <taxon>Bacteria</taxon>
        <taxon>Pseudomonadati</taxon>
        <taxon>Bacteroidota</taxon>
        <taxon>Cytophagia</taxon>
        <taxon>Cytophagales</taxon>
        <taxon>Cyclobacteriaceae</taxon>
        <taxon>Fontibacter</taxon>
    </lineage>
</organism>
<dbReference type="InterPro" id="IPR000330">
    <property type="entry name" value="SNF2_N"/>
</dbReference>
<dbReference type="CDD" id="cd18793">
    <property type="entry name" value="SF2_C_SNF"/>
    <property type="match status" value="1"/>
</dbReference>
<dbReference type="PANTHER" id="PTHR10799">
    <property type="entry name" value="SNF2/RAD54 HELICASE FAMILY"/>
    <property type="match status" value="1"/>
</dbReference>
<reference evidence="4 5" key="1">
    <citation type="submission" date="2024-09" db="EMBL/GenBank/DDBJ databases">
        <authorList>
            <person name="Sun Q."/>
            <person name="Mori K."/>
        </authorList>
    </citation>
    <scope>NUCLEOTIDE SEQUENCE [LARGE SCALE GENOMIC DNA]</scope>
    <source>
        <strain evidence="4 5">CCM 7650</strain>
    </source>
</reference>
<proteinExistence type="predicted"/>
<feature type="domain" description="Helicase ATP-binding" evidence="2">
    <location>
        <begin position="530"/>
        <end position="689"/>
    </location>
</feature>
<dbReference type="RefSeq" id="WP_382385696.1">
    <property type="nucleotide sequence ID" value="NZ_JBHLWI010000002.1"/>
</dbReference>
<protein>
    <submittedName>
        <fullName evidence="4">SNF2-related protein</fullName>
    </submittedName>
</protein>
<dbReference type="PROSITE" id="PS51192">
    <property type="entry name" value="HELICASE_ATP_BIND_1"/>
    <property type="match status" value="1"/>
</dbReference>
<dbReference type="InterPro" id="IPR038718">
    <property type="entry name" value="SNF2-like_sf"/>
</dbReference>
<dbReference type="CDD" id="cd18012">
    <property type="entry name" value="DEXQc_arch_SWI2_SNF2"/>
    <property type="match status" value="1"/>
</dbReference>
<dbReference type="Gene3D" id="3.40.50.300">
    <property type="entry name" value="P-loop containing nucleotide triphosphate hydrolases"/>
    <property type="match status" value="1"/>
</dbReference>
<gene>
    <name evidence="4" type="ORF">ACFFIP_01005</name>
</gene>
<dbReference type="InterPro" id="IPR027417">
    <property type="entry name" value="P-loop_NTPase"/>
</dbReference>
<sequence length="976" mass="113733">MKVSSEQPFEIVYSLFSHEFLGLLFESFAVQLDEKGRLSFAHQNISHVNAPEFASGLDEVDYKLIKWMDEMQQESVVKKFNHKKLKPKDFLRRIYDPKTENKAVQELIEEKLEGLRAKILENLNGKRLFEMGNDGNPIWREIDIMPEQASVLFHFRRNEENTHYFPTIKYQGEKLEWQYKNGYLICHEPAWLVVDYRLYNFKKGVDGNKLRPFLNKKFIVIPKKVEEQYYRKFVTQLVSSFDVYAVGFDIKVERSQPKALITLSDLPSNPKTDLFGNVIEEEEEDKIVFDLQFQYGDYNFRSEEKSDNNVELEHIGDNYIFHKVIRDLEKEKSYGDFLKNLDLPVKSSRHAMAKSKAFGWINTHRDRLQEEGIQIRQSTNGQGKKYFFGHAQISVEVKENIDWFDVHAIIKFGPYEIPFQKLRKLLLQGKTEFELPNGEIAVIPNSWFINYSEMFAFLEEQEQEEAFQLVLKKHHIALAQELQQNNLLQLTLSRKLEKLRDFSKIEDYELPVSFKGKLRPYQKAGYNWLRFLSEYRFGGCLADDMGLGKTVQTLAMLAYEKEAHPDATSLLVMPTSLIYNWELEARKFTPKLRILTYTGTQRIKDNSRFSKYDLVLTSYGIARMDVDILKGYYFNYIILDESQAIKNPGSIISKAVNELNCRQKLILTGTPVENGTMDLWSQMNFINKGLLGTQGMFKKQFLQPIEKKNDMEKAAKLHAMIKPFILRRLKTQVATDLPEKVINVKYSTMTPDQEKAYEEVKSYYREKIVNEMSIPGLKNQQFTLLRGLTQLRQIANHPKLTDKNYHGDSGKLEDVIHMVNETASEGHKVLIFSQFVRHLAIIREFLDHEKIKYAYLDGTTKDRQAQVKAFQENDSVKIFLISLKAGGVGLNLTKAEYVFLLDPWWNPAVEAQAIDRAHRIGQENKVMIYKFITRNTVEEKIMALQERKMALAGELISTEESFMKSLSKDDIEALLS</sequence>
<dbReference type="SUPFAM" id="SSF52540">
    <property type="entry name" value="P-loop containing nucleoside triphosphate hydrolases"/>
    <property type="match status" value="2"/>
</dbReference>
<feature type="domain" description="Helicase C-terminal" evidence="3">
    <location>
        <begin position="811"/>
        <end position="967"/>
    </location>
</feature>
<dbReference type="InterPro" id="IPR049730">
    <property type="entry name" value="SNF2/RAD54-like_C"/>
</dbReference>
<dbReference type="Gene3D" id="3.40.50.10810">
    <property type="entry name" value="Tandem AAA-ATPase domain"/>
    <property type="match status" value="1"/>
</dbReference>
<dbReference type="InterPro" id="IPR014001">
    <property type="entry name" value="Helicase_ATP-bd"/>
</dbReference>
<keyword evidence="5" id="KW-1185">Reference proteome</keyword>
<dbReference type="EMBL" id="JBHLWI010000002">
    <property type="protein sequence ID" value="MFC0261241.1"/>
    <property type="molecule type" value="Genomic_DNA"/>
</dbReference>
<evidence type="ECO:0000259" key="3">
    <source>
        <dbReference type="PROSITE" id="PS51194"/>
    </source>
</evidence>
<evidence type="ECO:0000256" key="1">
    <source>
        <dbReference type="ARBA" id="ARBA00022801"/>
    </source>
</evidence>
<accession>A0ABV6FNE0</accession>
<evidence type="ECO:0000313" key="4">
    <source>
        <dbReference type="EMBL" id="MFC0261241.1"/>
    </source>
</evidence>
<dbReference type="Proteomes" id="UP001589797">
    <property type="component" value="Unassembled WGS sequence"/>
</dbReference>
<name>A0ABV6FNE0_9BACT</name>
<keyword evidence="1" id="KW-0378">Hydrolase</keyword>
<dbReference type="InterPro" id="IPR001650">
    <property type="entry name" value="Helicase_C-like"/>
</dbReference>
<evidence type="ECO:0000259" key="2">
    <source>
        <dbReference type="PROSITE" id="PS51192"/>
    </source>
</evidence>
<evidence type="ECO:0000313" key="5">
    <source>
        <dbReference type="Proteomes" id="UP001589797"/>
    </source>
</evidence>